<feature type="domain" description="M23ase beta-sheet core" evidence="3">
    <location>
        <begin position="169"/>
        <end position="266"/>
    </location>
</feature>
<dbReference type="CDD" id="cd12797">
    <property type="entry name" value="M23_peptidase"/>
    <property type="match status" value="1"/>
</dbReference>
<sequence>MATLNKALAVAAAAVAIGGTTLATASTASAATRNGTCESGEFCYYFNSNNAGSVSDFTGSVADYGTEQPSCYDFKGAGNGKGKCVKNAAASVWNRSSKTVRVYYNSNYSGTYQDFKAGAKGNLNSSLKNQNASHQFSPASRTNLSYGLYKASGGRITCGFDGYTSTPGRHEGIDIARGIGSDVRALVSGKIIYIARGSTGSSGLSTISIYNASANKTVIYLHSAPRSSLAVGQTISRGQIIADESWHGVSSSSGAHTHVEMRLGKQTHAAKSVNDPHLDNPNPTSFWQSQGYNVK</sequence>
<dbReference type="AlphaFoldDB" id="A0A5D0U477"/>
<dbReference type="EMBL" id="VSFF01000009">
    <property type="protein sequence ID" value="TYC12530.1"/>
    <property type="molecule type" value="Genomic_DNA"/>
</dbReference>
<dbReference type="InterPro" id="IPR011055">
    <property type="entry name" value="Dup_hybrid_motif"/>
</dbReference>
<dbReference type="Proteomes" id="UP000322634">
    <property type="component" value="Unassembled WGS sequence"/>
</dbReference>
<gene>
    <name evidence="4" type="ORF">FXF65_25210</name>
</gene>
<dbReference type="SUPFAM" id="SSF51261">
    <property type="entry name" value="Duplicated hybrid motif"/>
    <property type="match status" value="1"/>
</dbReference>
<dbReference type="Pfam" id="PF03995">
    <property type="entry name" value="Inhibitor_I36"/>
    <property type="match status" value="1"/>
</dbReference>
<protein>
    <submittedName>
        <fullName evidence="4">Peptidoglycan DD-metalloendopeptidase family protein</fullName>
    </submittedName>
</protein>
<keyword evidence="5" id="KW-1185">Reference proteome</keyword>
<evidence type="ECO:0000256" key="1">
    <source>
        <dbReference type="SAM" id="MobiDB-lite"/>
    </source>
</evidence>
<evidence type="ECO:0000313" key="4">
    <source>
        <dbReference type="EMBL" id="TYC12530.1"/>
    </source>
</evidence>
<dbReference type="Pfam" id="PF01551">
    <property type="entry name" value="Peptidase_M23"/>
    <property type="match status" value="1"/>
</dbReference>
<feature type="compositionally biased region" description="Polar residues" evidence="1">
    <location>
        <begin position="281"/>
        <end position="295"/>
    </location>
</feature>
<organism evidence="4 5">
    <name type="scientific">Actinomadura syzygii</name>
    <dbReference type="NCBI Taxonomy" id="1427538"/>
    <lineage>
        <taxon>Bacteria</taxon>
        <taxon>Bacillati</taxon>
        <taxon>Actinomycetota</taxon>
        <taxon>Actinomycetes</taxon>
        <taxon>Streptosporangiales</taxon>
        <taxon>Thermomonosporaceae</taxon>
        <taxon>Actinomadura</taxon>
    </lineage>
</organism>
<feature type="chain" id="PRO_5022889974" evidence="2">
    <location>
        <begin position="31"/>
        <end position="295"/>
    </location>
</feature>
<evidence type="ECO:0000256" key="2">
    <source>
        <dbReference type="SAM" id="SignalP"/>
    </source>
</evidence>
<feature type="region of interest" description="Disordered" evidence="1">
    <location>
        <begin position="272"/>
        <end position="295"/>
    </location>
</feature>
<dbReference type="RefSeq" id="WP_148352471.1">
    <property type="nucleotide sequence ID" value="NZ_JBHSBF010000012.1"/>
</dbReference>
<dbReference type="OrthoDB" id="2677885at2"/>
<feature type="signal peptide" evidence="2">
    <location>
        <begin position="1"/>
        <end position="30"/>
    </location>
</feature>
<evidence type="ECO:0000259" key="3">
    <source>
        <dbReference type="Pfam" id="PF01551"/>
    </source>
</evidence>
<reference evidence="4 5" key="1">
    <citation type="submission" date="2019-08" db="EMBL/GenBank/DDBJ databases">
        <title>Actinomadura sp. nov. CYP1-5 isolated from mountain soil.</title>
        <authorList>
            <person name="Songsumanus A."/>
            <person name="Kuncharoen N."/>
            <person name="Kudo T."/>
            <person name="Yuki M."/>
            <person name="Igarashi Y."/>
            <person name="Tanasupawat S."/>
        </authorList>
    </citation>
    <scope>NUCLEOTIDE SEQUENCE [LARGE SCALE GENOMIC DNA]</scope>
    <source>
        <strain evidence="4 5">GKU157</strain>
    </source>
</reference>
<proteinExistence type="predicted"/>
<keyword evidence="2" id="KW-0732">Signal</keyword>
<evidence type="ECO:0000313" key="5">
    <source>
        <dbReference type="Proteomes" id="UP000322634"/>
    </source>
</evidence>
<accession>A0A5D0U477</accession>
<dbReference type="InterPro" id="IPR016047">
    <property type="entry name" value="M23ase_b-sheet_dom"/>
</dbReference>
<name>A0A5D0U477_9ACTN</name>
<dbReference type="Gene3D" id="2.70.70.10">
    <property type="entry name" value="Glucose Permease (Domain IIA)"/>
    <property type="match status" value="1"/>
</dbReference>
<comment type="caution">
    <text evidence="4">The sequence shown here is derived from an EMBL/GenBank/DDBJ whole genome shotgun (WGS) entry which is preliminary data.</text>
</comment>